<evidence type="ECO:0000256" key="5">
    <source>
        <dbReference type="ARBA" id="ARBA00023002"/>
    </source>
</evidence>
<dbReference type="NCBIfam" id="NF003974">
    <property type="entry name" value="PRK05467.1-3"/>
    <property type="match status" value="1"/>
</dbReference>
<dbReference type="Gene3D" id="4.10.860.20">
    <property type="entry name" value="Rabenosyn, Rab binding domain"/>
    <property type="match status" value="1"/>
</dbReference>
<accession>A0A239FKH7</accession>
<feature type="domain" description="Fe2OG dioxygenase" evidence="8">
    <location>
        <begin position="78"/>
        <end position="178"/>
    </location>
</feature>
<dbReference type="Pfam" id="PF18331">
    <property type="entry name" value="PKHD_C"/>
    <property type="match status" value="1"/>
</dbReference>
<dbReference type="NCBIfam" id="NF003973">
    <property type="entry name" value="PRK05467.1-2"/>
    <property type="match status" value="1"/>
</dbReference>
<feature type="binding site" evidence="7">
    <location>
        <position position="169"/>
    </location>
    <ligand>
        <name>2-oxoglutarate</name>
        <dbReference type="ChEBI" id="CHEBI:16810"/>
    </ligand>
</feature>
<evidence type="ECO:0000256" key="3">
    <source>
        <dbReference type="ARBA" id="ARBA00022896"/>
    </source>
</evidence>
<dbReference type="InterPro" id="IPR006620">
    <property type="entry name" value="Pro_4_hyd_alph"/>
</dbReference>
<name>A0A239FKH7_9SPHN</name>
<feature type="binding site" evidence="7">
    <location>
        <position position="96"/>
    </location>
    <ligand>
        <name>Fe cation</name>
        <dbReference type="ChEBI" id="CHEBI:24875"/>
    </ligand>
</feature>
<keyword evidence="6 7" id="KW-0408">Iron</keyword>
<dbReference type="EMBL" id="FZOS01000009">
    <property type="protein sequence ID" value="SNS56813.1"/>
    <property type="molecule type" value="Genomic_DNA"/>
</dbReference>
<gene>
    <name evidence="9" type="ORF">SAMN06295912_10966</name>
</gene>
<dbReference type="OrthoDB" id="9812472at2"/>
<feature type="binding site" evidence="7">
    <location>
        <position position="98"/>
    </location>
    <ligand>
        <name>Fe cation</name>
        <dbReference type="ChEBI" id="CHEBI:24875"/>
    </ligand>
</feature>
<dbReference type="PANTHER" id="PTHR41536:SF1">
    <property type="entry name" value="PKHD-TYPE HYDROXYLASE YBIX"/>
    <property type="match status" value="1"/>
</dbReference>
<dbReference type="RefSeq" id="WP_089219514.1">
    <property type="nucleotide sequence ID" value="NZ_FZOS01000009.1"/>
</dbReference>
<evidence type="ECO:0000313" key="10">
    <source>
        <dbReference type="Proteomes" id="UP000198281"/>
    </source>
</evidence>
<keyword evidence="3 7" id="KW-0847">Vitamin C</keyword>
<dbReference type="GO" id="GO:0005506">
    <property type="term" value="F:iron ion binding"/>
    <property type="evidence" value="ECO:0007669"/>
    <property type="project" value="UniProtKB-UniRule"/>
</dbReference>
<dbReference type="AlphaFoldDB" id="A0A239FKH7"/>
<dbReference type="GO" id="GO:0006974">
    <property type="term" value="P:DNA damage response"/>
    <property type="evidence" value="ECO:0007669"/>
    <property type="project" value="TreeGrafter"/>
</dbReference>
<dbReference type="InterPro" id="IPR041097">
    <property type="entry name" value="PKHD_C"/>
</dbReference>
<keyword evidence="4 7" id="KW-0223">Dioxygenase</keyword>
<evidence type="ECO:0000256" key="6">
    <source>
        <dbReference type="ARBA" id="ARBA00023004"/>
    </source>
</evidence>
<proteinExistence type="inferred from homology"/>
<dbReference type="GO" id="GO:0006879">
    <property type="term" value="P:intracellular iron ion homeostasis"/>
    <property type="evidence" value="ECO:0007669"/>
    <property type="project" value="TreeGrafter"/>
</dbReference>
<feature type="binding site" evidence="7">
    <location>
        <position position="159"/>
    </location>
    <ligand>
        <name>Fe cation</name>
        <dbReference type="ChEBI" id="CHEBI:24875"/>
    </ligand>
</feature>
<reference evidence="10" key="1">
    <citation type="submission" date="2017-06" db="EMBL/GenBank/DDBJ databases">
        <authorList>
            <person name="Varghese N."/>
            <person name="Submissions S."/>
        </authorList>
    </citation>
    <scope>NUCLEOTIDE SEQUENCE [LARGE SCALE GENOMIC DNA]</scope>
    <source>
        <strain evidence="10">LNB2</strain>
    </source>
</reference>
<keyword evidence="2 7" id="KW-0479">Metal-binding</keyword>
<dbReference type="Gene3D" id="2.60.120.620">
    <property type="entry name" value="q2cbj1_9rhob like domain"/>
    <property type="match status" value="1"/>
</dbReference>
<dbReference type="HAMAP" id="MF_00657">
    <property type="entry name" value="Hydroxyl_YbiX"/>
    <property type="match status" value="1"/>
</dbReference>
<organism evidence="9 10">
    <name type="scientific">Edaphosphingomonas laterariae</name>
    <dbReference type="NCBI Taxonomy" id="861865"/>
    <lineage>
        <taxon>Bacteria</taxon>
        <taxon>Pseudomonadati</taxon>
        <taxon>Pseudomonadota</taxon>
        <taxon>Alphaproteobacteria</taxon>
        <taxon>Sphingomonadales</taxon>
        <taxon>Rhizorhabdaceae</taxon>
        <taxon>Edaphosphingomonas</taxon>
    </lineage>
</organism>
<evidence type="ECO:0000256" key="4">
    <source>
        <dbReference type="ARBA" id="ARBA00022964"/>
    </source>
</evidence>
<dbReference type="Proteomes" id="UP000198281">
    <property type="component" value="Unassembled WGS sequence"/>
</dbReference>
<evidence type="ECO:0000256" key="2">
    <source>
        <dbReference type="ARBA" id="ARBA00022723"/>
    </source>
</evidence>
<dbReference type="SMART" id="SM00702">
    <property type="entry name" value="P4Hc"/>
    <property type="match status" value="1"/>
</dbReference>
<dbReference type="Pfam" id="PF13640">
    <property type="entry name" value="2OG-FeII_Oxy_3"/>
    <property type="match status" value="1"/>
</dbReference>
<dbReference type="InterPro" id="IPR023550">
    <property type="entry name" value="PKHD_hydroxylase"/>
</dbReference>
<protein>
    <submittedName>
        <fullName evidence="9">PKHD-type hydroxylase</fullName>
    </submittedName>
</protein>
<comment type="cofactor">
    <cofactor evidence="7">
        <name>Fe(2+)</name>
        <dbReference type="ChEBI" id="CHEBI:29033"/>
    </cofactor>
    <text evidence="7">Binds 1 Fe(2+) ion per subunit.</text>
</comment>
<keyword evidence="10" id="KW-1185">Reference proteome</keyword>
<dbReference type="InterPro" id="IPR005123">
    <property type="entry name" value="Oxoglu/Fe-dep_dioxygenase_dom"/>
</dbReference>
<keyword evidence="5 7" id="KW-0560">Oxidoreductase</keyword>
<dbReference type="InterPro" id="IPR044862">
    <property type="entry name" value="Pro_4_hyd_alph_FE2OG_OXY"/>
</dbReference>
<evidence type="ECO:0000256" key="7">
    <source>
        <dbReference type="HAMAP-Rule" id="MF_00657"/>
    </source>
</evidence>
<evidence type="ECO:0000259" key="8">
    <source>
        <dbReference type="PROSITE" id="PS51471"/>
    </source>
</evidence>
<evidence type="ECO:0000313" key="9">
    <source>
        <dbReference type="EMBL" id="SNS56813.1"/>
    </source>
</evidence>
<dbReference type="NCBIfam" id="NF003975">
    <property type="entry name" value="PRK05467.1-4"/>
    <property type="match status" value="1"/>
</dbReference>
<dbReference type="PROSITE" id="PS51471">
    <property type="entry name" value="FE2OG_OXY"/>
    <property type="match status" value="1"/>
</dbReference>
<sequence>MMIAIPDLLDTAALARVRTLIDAAPWVDGNVTSGRQSALAKRNAQLPEDSPAAREAGGIILDALGRTPLFVAAALPLKVFPPLFNRYGPGDTFGTHVDNAVRIQRGSDFRIRSDLSATLFLADPDSYDGGELVIEDQFGVQSVKLPAGHMILYPASSLHRVEPITRGERVASFFWIQSMVRDDGARRTLFDLDSAIQTIAVDRGQDDAAIIRLTGVYHNLLRRWADA</sequence>
<dbReference type="PANTHER" id="PTHR41536">
    <property type="entry name" value="PKHD-TYPE HYDROXYLASE YBIX"/>
    <property type="match status" value="1"/>
</dbReference>
<dbReference type="GO" id="GO:0031418">
    <property type="term" value="F:L-ascorbic acid binding"/>
    <property type="evidence" value="ECO:0007669"/>
    <property type="project" value="UniProtKB-KW"/>
</dbReference>
<comment type="cofactor">
    <cofactor evidence="1 7">
        <name>L-ascorbate</name>
        <dbReference type="ChEBI" id="CHEBI:38290"/>
    </cofactor>
</comment>
<evidence type="ECO:0000256" key="1">
    <source>
        <dbReference type="ARBA" id="ARBA00001961"/>
    </source>
</evidence>
<dbReference type="GO" id="GO:0016706">
    <property type="term" value="F:2-oxoglutarate-dependent dioxygenase activity"/>
    <property type="evidence" value="ECO:0007669"/>
    <property type="project" value="UniProtKB-UniRule"/>
</dbReference>